<evidence type="ECO:0000256" key="1">
    <source>
        <dbReference type="SAM" id="Phobius"/>
    </source>
</evidence>
<feature type="transmembrane region" description="Helical" evidence="1">
    <location>
        <begin position="6"/>
        <end position="24"/>
    </location>
</feature>
<feature type="transmembrane region" description="Helical" evidence="1">
    <location>
        <begin position="59"/>
        <end position="80"/>
    </location>
</feature>
<proteinExistence type="predicted"/>
<organism evidence="3 4">
    <name type="scientific">Paenibacillus marchantiophytorum</name>
    <dbReference type="NCBI Taxonomy" id="1619310"/>
    <lineage>
        <taxon>Bacteria</taxon>
        <taxon>Bacillati</taxon>
        <taxon>Bacillota</taxon>
        <taxon>Bacilli</taxon>
        <taxon>Bacillales</taxon>
        <taxon>Paenibacillaceae</taxon>
        <taxon>Paenibacillus</taxon>
    </lineage>
</organism>
<keyword evidence="1" id="KW-0472">Membrane</keyword>
<dbReference type="EMBL" id="BMHE01000001">
    <property type="protein sequence ID" value="GGI43394.1"/>
    <property type="molecule type" value="Genomic_DNA"/>
</dbReference>
<protein>
    <recommendedName>
        <fullName evidence="2">VWFA domain-containing protein</fullName>
    </recommendedName>
</protein>
<dbReference type="RefSeq" id="WP_189006299.1">
    <property type="nucleotide sequence ID" value="NZ_BMHE01000001.1"/>
</dbReference>
<feature type="domain" description="VWFA" evidence="2">
    <location>
        <begin position="87"/>
        <end position="250"/>
    </location>
</feature>
<name>A0ABQ2BN39_9BACL</name>
<gene>
    <name evidence="3" type="ORF">GCM10008018_01850</name>
</gene>
<dbReference type="InterPro" id="IPR002035">
    <property type="entry name" value="VWF_A"/>
</dbReference>
<dbReference type="Gene3D" id="3.40.50.410">
    <property type="entry name" value="von Willebrand factor, type A domain"/>
    <property type="match status" value="1"/>
</dbReference>
<dbReference type="InterPro" id="IPR024163">
    <property type="entry name" value="Aerotolerance_reg_N"/>
</dbReference>
<dbReference type="SMART" id="SM00327">
    <property type="entry name" value="VWA"/>
    <property type="match status" value="1"/>
</dbReference>
<keyword evidence="1" id="KW-0812">Transmembrane</keyword>
<dbReference type="PANTHER" id="PTHR37464">
    <property type="entry name" value="BLL2463 PROTEIN"/>
    <property type="match status" value="1"/>
</dbReference>
<evidence type="ECO:0000313" key="3">
    <source>
        <dbReference type="EMBL" id="GGI43394.1"/>
    </source>
</evidence>
<dbReference type="CDD" id="cd00198">
    <property type="entry name" value="vWFA"/>
    <property type="match status" value="1"/>
</dbReference>
<dbReference type="PANTHER" id="PTHR37464:SF1">
    <property type="entry name" value="BLL2463 PROTEIN"/>
    <property type="match status" value="1"/>
</dbReference>
<dbReference type="Pfam" id="PF13519">
    <property type="entry name" value="VWA_2"/>
    <property type="match status" value="1"/>
</dbReference>
<keyword evidence="4" id="KW-1185">Reference proteome</keyword>
<comment type="caution">
    <text evidence="3">The sequence shown here is derived from an EMBL/GenBank/DDBJ whole genome shotgun (WGS) entry which is preliminary data.</text>
</comment>
<dbReference type="InterPro" id="IPR036465">
    <property type="entry name" value="vWFA_dom_sf"/>
</dbReference>
<dbReference type="SUPFAM" id="SSF53300">
    <property type="entry name" value="vWA-like"/>
    <property type="match status" value="1"/>
</dbReference>
<feature type="transmembrane region" description="Helical" evidence="1">
    <location>
        <begin position="617"/>
        <end position="636"/>
    </location>
</feature>
<evidence type="ECO:0000313" key="4">
    <source>
        <dbReference type="Proteomes" id="UP000615455"/>
    </source>
</evidence>
<keyword evidence="1" id="KW-1133">Transmembrane helix</keyword>
<dbReference type="Pfam" id="PF07584">
    <property type="entry name" value="BatA"/>
    <property type="match status" value="1"/>
</dbReference>
<accession>A0ABQ2BN39</accession>
<evidence type="ECO:0000259" key="2">
    <source>
        <dbReference type="SMART" id="SM00327"/>
    </source>
</evidence>
<dbReference type="Proteomes" id="UP000615455">
    <property type="component" value="Unassembled WGS sequence"/>
</dbReference>
<reference evidence="4" key="1">
    <citation type="journal article" date="2019" name="Int. J. Syst. Evol. Microbiol.">
        <title>The Global Catalogue of Microorganisms (GCM) 10K type strain sequencing project: providing services to taxonomists for standard genome sequencing and annotation.</title>
        <authorList>
            <consortium name="The Broad Institute Genomics Platform"/>
            <consortium name="The Broad Institute Genome Sequencing Center for Infectious Disease"/>
            <person name="Wu L."/>
            <person name="Ma J."/>
        </authorList>
    </citation>
    <scope>NUCLEOTIDE SEQUENCE [LARGE SCALE GENOMIC DNA]</scope>
    <source>
        <strain evidence="4">CGMCC 1.15043</strain>
    </source>
</reference>
<sequence>MQFATLSGLWFSLSIPVILLLYMLKRQYQDTEVSSHMLWQRILREQEANKPWQRLRRHLLLFLQLIAAILLILAIMQPFVQGQQKAKAHIFFVVDASASMQARLEQGTRLEAAKQAILDYARKEAKGSSYSLLVMKDQPELLVQRTADIAALEAALHRVSPFYGHTHAQEAISLASALTREEKDGEVRIYTDRQWTDNLEGISFAIPVRIQEPGVSITNGARVDSDMGNVAITQFGVKGSQNGEQFRAVAVLKNWGITPVTVKTKLSTDISEVRTESLALKAGEQKSLYLENLPAARVYQIQLAAPDALEADNVAYAFPEGTGRIQIAYVGEGNLFLHKALALAKADVLQIQKDKDGLYPAPANVTPDLIVLDGIEEADLKTAKWQQLLMSKPIWQFASHAESSDATPNVADFTVMEHPVTRYLHLQDVHIMQAQKRQPRPWEKAIISAKDFPLVLAGSENGRTKLRFAFSLEQSDFPLRSEFPVMVQNAVSWLTEQQGGNLGRVTADERIEMTFHPETLKAVWKTDRNNGEEQAAERSKEALSPVQKVPSLPGLYEFAEYGAAGEELQVRKLAVVMDASESNNKASEENQLNRIATQASKAENATNSETVLDLIDLIPWLIIALLMVMVFEWEVYRRGNSG</sequence>